<protein>
    <submittedName>
        <fullName evidence="2">RING-type domain-containing protein</fullName>
    </submittedName>
</protein>
<dbReference type="WBParaSite" id="ACAC_0000674601-mRNA-1">
    <property type="protein sequence ID" value="ACAC_0000674601-mRNA-1"/>
    <property type="gene ID" value="ACAC_0000674601"/>
</dbReference>
<dbReference type="PANTHER" id="PTHR31430">
    <property type="entry name" value="PROTEIN CBG22332-RELATED"/>
    <property type="match status" value="1"/>
</dbReference>
<evidence type="ECO:0000313" key="2">
    <source>
        <dbReference type="WBParaSite" id="ACAC_0000674601-mRNA-1"/>
    </source>
</evidence>
<evidence type="ECO:0000313" key="1">
    <source>
        <dbReference type="Proteomes" id="UP000035642"/>
    </source>
</evidence>
<dbReference type="STRING" id="6313.A0A0K0D9E8"/>
<organism evidence="1 2">
    <name type="scientific">Angiostrongylus cantonensis</name>
    <name type="common">Rat lungworm</name>
    <dbReference type="NCBI Taxonomy" id="6313"/>
    <lineage>
        <taxon>Eukaryota</taxon>
        <taxon>Metazoa</taxon>
        <taxon>Ecdysozoa</taxon>
        <taxon>Nematoda</taxon>
        <taxon>Chromadorea</taxon>
        <taxon>Rhabditida</taxon>
        <taxon>Rhabditina</taxon>
        <taxon>Rhabditomorpha</taxon>
        <taxon>Strongyloidea</taxon>
        <taxon>Metastrongylidae</taxon>
        <taxon>Angiostrongylus</taxon>
    </lineage>
</organism>
<proteinExistence type="predicted"/>
<keyword evidence="1" id="KW-1185">Reference proteome</keyword>
<sequence>LHCSAFYLISKAYVFKTSRSYERSKNVCVSLNGAKSRSTLSGSQLKMITCDGPCGHTYSPKAMNVLGRCGHFLCNNCHGLVYNDDGTKGCSNFQCVFATLYDYLPEDSARKAYENQVSITMPCKILVMNVFS</sequence>
<dbReference type="AlphaFoldDB" id="A0A0K0D9E8"/>
<reference evidence="2" key="2">
    <citation type="submission" date="2017-02" db="UniProtKB">
        <authorList>
            <consortium name="WormBaseParasite"/>
        </authorList>
    </citation>
    <scope>IDENTIFICATION</scope>
</reference>
<reference evidence="1" key="1">
    <citation type="submission" date="2012-09" db="EMBL/GenBank/DDBJ databases">
        <authorList>
            <person name="Martin A.A."/>
        </authorList>
    </citation>
    <scope>NUCLEOTIDE SEQUENCE</scope>
</reference>
<dbReference type="Proteomes" id="UP000035642">
    <property type="component" value="Unassembled WGS sequence"/>
</dbReference>
<accession>A0A0K0D9E8</accession>
<name>A0A0K0D9E8_ANGCA</name>
<dbReference type="PANTHER" id="PTHR31430:SF2">
    <property type="entry name" value="ZF-RING_14 DOMAIN-CONTAINING PROTEIN"/>
    <property type="match status" value="1"/>
</dbReference>